<dbReference type="AlphaFoldDB" id="A0A087E3F8"/>
<reference evidence="2 3" key="1">
    <citation type="submission" date="2014-03" db="EMBL/GenBank/DDBJ databases">
        <title>Genomics of Bifidobacteria.</title>
        <authorList>
            <person name="Ventura M."/>
            <person name="Milani C."/>
            <person name="Lugli G.A."/>
        </authorList>
    </citation>
    <scope>NUCLEOTIDE SEQUENCE [LARGE SCALE GENOMIC DNA]</scope>
    <source>
        <strain evidence="2 3">LMG 21395</strain>
    </source>
</reference>
<feature type="region of interest" description="Disordered" evidence="1">
    <location>
        <begin position="141"/>
        <end position="180"/>
    </location>
</feature>
<feature type="compositionally biased region" description="Basic and acidic residues" evidence="1">
    <location>
        <begin position="150"/>
        <end position="159"/>
    </location>
</feature>
<evidence type="ECO:0000313" key="3">
    <source>
        <dbReference type="Proteomes" id="UP000029003"/>
    </source>
</evidence>
<dbReference type="Proteomes" id="UP000029003">
    <property type="component" value="Unassembled WGS sequence"/>
</dbReference>
<organism evidence="2 3">
    <name type="scientific">Bifidobacterium thermacidophilum subsp. thermacidophilum</name>
    <dbReference type="NCBI Taxonomy" id="79262"/>
    <lineage>
        <taxon>Bacteria</taxon>
        <taxon>Bacillati</taxon>
        <taxon>Actinomycetota</taxon>
        <taxon>Actinomycetes</taxon>
        <taxon>Bifidobacteriales</taxon>
        <taxon>Bifidobacteriaceae</taxon>
        <taxon>Bifidobacterium</taxon>
    </lineage>
</organism>
<sequence>MSPAIDTAGSRPGLLRQISVRYSAIPLAALPLSAVSVVLRTSYLAYLCAPTADTRSMPLELRESYLRYRVHTHTDSEDMIVEVLQIDKMHAWRCHRSVPQICNCRYQAPVRVADCTVPAGSSFASHRPRTSYVRTHVHGVARAASPRPRHANDVTRDATRTASPGQRHTNGNAKGITAGC</sequence>
<gene>
    <name evidence="2" type="ORF">THER5_0480</name>
</gene>
<feature type="compositionally biased region" description="Polar residues" evidence="1">
    <location>
        <begin position="160"/>
        <end position="172"/>
    </location>
</feature>
<proteinExistence type="predicted"/>
<accession>A0A087E3F8</accession>
<comment type="caution">
    <text evidence="2">The sequence shown here is derived from an EMBL/GenBank/DDBJ whole genome shotgun (WGS) entry which is preliminary data.</text>
</comment>
<evidence type="ECO:0000256" key="1">
    <source>
        <dbReference type="SAM" id="MobiDB-lite"/>
    </source>
</evidence>
<name>A0A087E3F8_9BIFI</name>
<protein>
    <submittedName>
        <fullName evidence="2">Uncharacterized protein</fullName>
    </submittedName>
</protein>
<dbReference type="EMBL" id="JGZT01000007">
    <property type="protein sequence ID" value="KFJ02309.1"/>
    <property type="molecule type" value="Genomic_DNA"/>
</dbReference>
<evidence type="ECO:0000313" key="2">
    <source>
        <dbReference type="EMBL" id="KFJ02309.1"/>
    </source>
</evidence>